<organism evidence="4 5">
    <name type="scientific">Acidicapsa dinghuensis</name>
    <dbReference type="NCBI Taxonomy" id="2218256"/>
    <lineage>
        <taxon>Bacteria</taxon>
        <taxon>Pseudomonadati</taxon>
        <taxon>Acidobacteriota</taxon>
        <taxon>Terriglobia</taxon>
        <taxon>Terriglobales</taxon>
        <taxon>Acidobacteriaceae</taxon>
        <taxon>Acidicapsa</taxon>
    </lineage>
</organism>
<keyword evidence="2" id="KW-0812">Transmembrane</keyword>
<evidence type="ECO:0000313" key="5">
    <source>
        <dbReference type="Proteomes" id="UP001596091"/>
    </source>
</evidence>
<keyword evidence="2" id="KW-1133">Transmembrane helix</keyword>
<dbReference type="InterPro" id="IPR052336">
    <property type="entry name" value="MlaD_Phospholipid_Transporter"/>
</dbReference>
<reference evidence="5" key="1">
    <citation type="journal article" date="2019" name="Int. J. Syst. Evol. Microbiol.">
        <title>The Global Catalogue of Microorganisms (GCM) 10K type strain sequencing project: providing services to taxonomists for standard genome sequencing and annotation.</title>
        <authorList>
            <consortium name="The Broad Institute Genomics Platform"/>
            <consortium name="The Broad Institute Genome Sequencing Center for Infectious Disease"/>
            <person name="Wu L."/>
            <person name="Ma J."/>
        </authorList>
    </citation>
    <scope>NUCLEOTIDE SEQUENCE [LARGE SCALE GENOMIC DNA]</scope>
    <source>
        <strain evidence="5">JCM 4087</strain>
    </source>
</reference>
<dbReference type="InterPro" id="IPR003399">
    <property type="entry name" value="Mce/MlaD"/>
</dbReference>
<dbReference type="Pfam" id="PF02470">
    <property type="entry name" value="MlaD"/>
    <property type="match status" value="1"/>
</dbReference>
<protein>
    <submittedName>
        <fullName evidence="4">MlaD family protein</fullName>
    </submittedName>
</protein>
<comment type="caution">
    <text evidence="4">The sequence shown here is derived from an EMBL/GenBank/DDBJ whole genome shotgun (WGS) entry which is preliminary data.</text>
</comment>
<evidence type="ECO:0000256" key="2">
    <source>
        <dbReference type="SAM" id="Phobius"/>
    </source>
</evidence>
<keyword evidence="2" id="KW-0472">Membrane</keyword>
<dbReference type="InterPro" id="IPR036737">
    <property type="entry name" value="OmpA-like_sf"/>
</dbReference>
<feature type="region of interest" description="Disordered" evidence="1">
    <location>
        <begin position="363"/>
        <end position="385"/>
    </location>
</feature>
<evidence type="ECO:0000256" key="1">
    <source>
        <dbReference type="SAM" id="MobiDB-lite"/>
    </source>
</evidence>
<dbReference type="SUPFAM" id="SSF103088">
    <property type="entry name" value="OmpA-like"/>
    <property type="match status" value="1"/>
</dbReference>
<feature type="transmembrane region" description="Helical" evidence="2">
    <location>
        <begin position="7"/>
        <end position="26"/>
    </location>
</feature>
<evidence type="ECO:0000313" key="4">
    <source>
        <dbReference type="EMBL" id="MFC5862563.1"/>
    </source>
</evidence>
<name>A0ABW1EEP2_9BACT</name>
<dbReference type="Gene3D" id="3.30.1330.60">
    <property type="entry name" value="OmpA-like domain"/>
    <property type="match status" value="1"/>
</dbReference>
<dbReference type="Proteomes" id="UP001596091">
    <property type="component" value="Unassembled WGS sequence"/>
</dbReference>
<dbReference type="PANTHER" id="PTHR33371:SF4">
    <property type="entry name" value="INTERMEMBRANE PHOSPHOLIPID TRANSPORT SYSTEM BINDING PROTEIN MLAD"/>
    <property type="match status" value="1"/>
</dbReference>
<dbReference type="RefSeq" id="WP_263336053.1">
    <property type="nucleotide sequence ID" value="NZ_JAGSYH010000003.1"/>
</dbReference>
<gene>
    <name evidence="4" type="ORF">ACFPT7_09700</name>
</gene>
<sequence>MNRTARLGAFILFTLAILLTGIFIIGSKRYLFTPTYELKAQFANVAGLQQGADVMVGGLHAGTVKAVDLPNNPDGKLTVTMMMNESTRKIVRKNSIASIETEGLLGNQYVAVSFGASDQAEVKSGDTIASVPPLQMSELVAKANGLLGEGQAAMKNINQVSEHLKSVSAKIDQGQGTVGALINDRSIYNNFDETAKKADATVASAQTGIKDFQDNMEALKHNFLLRGFFKNRGYEDSADLGKDAIANAPDGTPVKEFDYDAKDLFDKQDTARLKGQKKLKDAGEYLAGNDFGVAVIEIAAGAKGSSDTDMTLAEGRALALRDYIVQHYGFDDTKLKTLSLGKQPGEVSKSGWGEIKILIYPVGTAMPPDKNPDKSQQDNSSQSSR</sequence>
<proteinExistence type="predicted"/>
<accession>A0ABW1EEP2</accession>
<evidence type="ECO:0000259" key="3">
    <source>
        <dbReference type="Pfam" id="PF02470"/>
    </source>
</evidence>
<keyword evidence="5" id="KW-1185">Reference proteome</keyword>
<feature type="domain" description="Mce/MlaD" evidence="3">
    <location>
        <begin position="34"/>
        <end position="115"/>
    </location>
</feature>
<dbReference type="EMBL" id="JBHSPH010000002">
    <property type="protein sequence ID" value="MFC5862563.1"/>
    <property type="molecule type" value="Genomic_DNA"/>
</dbReference>
<dbReference type="PANTHER" id="PTHR33371">
    <property type="entry name" value="INTERMEMBRANE PHOSPHOLIPID TRANSPORT SYSTEM BINDING PROTEIN MLAD-RELATED"/>
    <property type="match status" value="1"/>
</dbReference>